<dbReference type="SUPFAM" id="SSF55729">
    <property type="entry name" value="Acyl-CoA N-acyltransferases (Nat)"/>
    <property type="match status" value="1"/>
</dbReference>
<evidence type="ECO:0000313" key="5">
    <source>
        <dbReference type="Proteomes" id="UP001305521"/>
    </source>
</evidence>
<evidence type="ECO:0000256" key="1">
    <source>
        <dbReference type="ARBA" id="ARBA00022679"/>
    </source>
</evidence>
<dbReference type="EMBL" id="CP137852">
    <property type="protein sequence ID" value="WPB83002.1"/>
    <property type="molecule type" value="Genomic_DNA"/>
</dbReference>
<evidence type="ECO:0000259" key="3">
    <source>
        <dbReference type="PROSITE" id="PS51186"/>
    </source>
</evidence>
<name>A0ABZ0PBY8_9PROT</name>
<dbReference type="PANTHER" id="PTHR43877">
    <property type="entry name" value="AMINOALKYLPHOSPHONATE N-ACETYLTRANSFERASE-RELATED-RELATED"/>
    <property type="match status" value="1"/>
</dbReference>
<dbReference type="PROSITE" id="PS51186">
    <property type="entry name" value="GNAT"/>
    <property type="match status" value="1"/>
</dbReference>
<dbReference type="PANTHER" id="PTHR43877:SF1">
    <property type="entry name" value="ACETYLTRANSFERASE"/>
    <property type="match status" value="1"/>
</dbReference>
<accession>A0ABZ0PBY8</accession>
<keyword evidence="5" id="KW-1185">Reference proteome</keyword>
<dbReference type="InterPro" id="IPR016181">
    <property type="entry name" value="Acyl_CoA_acyltransferase"/>
</dbReference>
<dbReference type="GO" id="GO:0016746">
    <property type="term" value="F:acyltransferase activity"/>
    <property type="evidence" value="ECO:0007669"/>
    <property type="project" value="UniProtKB-KW"/>
</dbReference>
<gene>
    <name evidence="4" type="ORF">R9Z33_12895</name>
</gene>
<dbReference type="InterPro" id="IPR050832">
    <property type="entry name" value="Bact_Acetyltransf"/>
</dbReference>
<dbReference type="Proteomes" id="UP001305521">
    <property type="component" value="Chromosome"/>
</dbReference>
<protein>
    <submittedName>
        <fullName evidence="4">GNAT family N-acetyltransferase</fullName>
        <ecNumber evidence="4">2.3.1.-</ecNumber>
    </submittedName>
</protein>
<reference evidence="4 5" key="1">
    <citation type="submission" date="2023-11" db="EMBL/GenBank/DDBJ databases">
        <title>Arctic aerobic anoxygenic photoheterotroph Sediminicoccus rosea KRV36 adapts its photosynthesis to long days of polar summer.</title>
        <authorList>
            <person name="Tomasch J."/>
            <person name="Kopejtka K."/>
            <person name="Bily T."/>
            <person name="Gardiner A.T."/>
            <person name="Gardian Z."/>
            <person name="Shivaramu S."/>
            <person name="Koblizek M."/>
            <person name="Engelhardt F."/>
            <person name="Kaftan D."/>
        </authorList>
    </citation>
    <scope>NUCLEOTIDE SEQUENCE [LARGE SCALE GENOMIC DNA]</scope>
    <source>
        <strain evidence="4 5">R-30</strain>
    </source>
</reference>
<keyword evidence="2 4" id="KW-0012">Acyltransferase</keyword>
<keyword evidence="1 4" id="KW-0808">Transferase</keyword>
<dbReference type="EC" id="2.3.1.-" evidence="4"/>
<sequence>MNLRYGMEIRAATPAEAPGLVTLLAEAGLRAEPRELADRLATLRQGPATALVALQWGPPSGAVLLHWHPTLTGAPVARITLLLVAAAQRRQGIGRLLLKAAAQAARVAGCDRLEIATPPGAADLQGFCMATGFAAAGGSFVRSLRKQN</sequence>
<dbReference type="Pfam" id="PF00583">
    <property type="entry name" value="Acetyltransf_1"/>
    <property type="match status" value="1"/>
</dbReference>
<organism evidence="4 5">
    <name type="scientific">Sediminicoccus rosea</name>
    <dbReference type="NCBI Taxonomy" id="1225128"/>
    <lineage>
        <taxon>Bacteria</taxon>
        <taxon>Pseudomonadati</taxon>
        <taxon>Pseudomonadota</taxon>
        <taxon>Alphaproteobacteria</taxon>
        <taxon>Acetobacterales</taxon>
        <taxon>Roseomonadaceae</taxon>
        <taxon>Sediminicoccus</taxon>
    </lineage>
</organism>
<dbReference type="Gene3D" id="3.40.630.30">
    <property type="match status" value="1"/>
</dbReference>
<dbReference type="RefSeq" id="WP_318646983.1">
    <property type="nucleotide sequence ID" value="NZ_CP137852.1"/>
</dbReference>
<evidence type="ECO:0000256" key="2">
    <source>
        <dbReference type="ARBA" id="ARBA00023315"/>
    </source>
</evidence>
<dbReference type="InterPro" id="IPR000182">
    <property type="entry name" value="GNAT_dom"/>
</dbReference>
<proteinExistence type="predicted"/>
<feature type="domain" description="N-acetyltransferase" evidence="3">
    <location>
        <begin position="7"/>
        <end position="148"/>
    </location>
</feature>
<evidence type="ECO:0000313" key="4">
    <source>
        <dbReference type="EMBL" id="WPB83002.1"/>
    </source>
</evidence>